<evidence type="ECO:0000256" key="1">
    <source>
        <dbReference type="SAM" id="MobiDB-lite"/>
    </source>
</evidence>
<dbReference type="AlphaFoldDB" id="A0A433PQK7"/>
<organism evidence="2 3">
    <name type="scientific">Jimgerdemannia flammicorona</name>
    <dbReference type="NCBI Taxonomy" id="994334"/>
    <lineage>
        <taxon>Eukaryota</taxon>
        <taxon>Fungi</taxon>
        <taxon>Fungi incertae sedis</taxon>
        <taxon>Mucoromycota</taxon>
        <taxon>Mucoromycotina</taxon>
        <taxon>Endogonomycetes</taxon>
        <taxon>Endogonales</taxon>
        <taxon>Endogonaceae</taxon>
        <taxon>Jimgerdemannia</taxon>
    </lineage>
</organism>
<gene>
    <name evidence="2" type="ORF">BC938DRAFT_475671</name>
</gene>
<sequence>MSDRSRRKRKERPTIASNIHYVGYVEDEESVEAIMKKFEELERIQKEIASSTPASSARRNSSENKENEPTTHNVHEDRDESKSSAVPLPASSPDSQGFTEAQLEEVFRRTSAFTVKSAVMDEVYVDELDELELWQQDGNMDEFVEEDDYIAVDDDFWEMEFGDSPRCTKRTRRPGKAVHTGGVRRAGTDRESIIARYRITQVRLQDAKGNYFIVKKKVSTLDPSLPTYVKIPPVPIPRSWVHTIFPLEAAEKAVPGSRWSS</sequence>
<protein>
    <submittedName>
        <fullName evidence="2">Uncharacterized protein</fullName>
    </submittedName>
</protein>
<keyword evidence="3" id="KW-1185">Reference proteome</keyword>
<comment type="caution">
    <text evidence="2">The sequence shown here is derived from an EMBL/GenBank/DDBJ whole genome shotgun (WGS) entry which is preliminary data.</text>
</comment>
<reference evidence="2 3" key="1">
    <citation type="journal article" date="2018" name="New Phytol.">
        <title>Phylogenomics of Endogonaceae and evolution of mycorrhizas within Mucoromycota.</title>
        <authorList>
            <person name="Chang Y."/>
            <person name="Desiro A."/>
            <person name="Na H."/>
            <person name="Sandor L."/>
            <person name="Lipzen A."/>
            <person name="Clum A."/>
            <person name="Barry K."/>
            <person name="Grigoriev I.V."/>
            <person name="Martin F.M."/>
            <person name="Stajich J.E."/>
            <person name="Smith M.E."/>
            <person name="Bonito G."/>
            <person name="Spatafora J.W."/>
        </authorList>
    </citation>
    <scope>NUCLEOTIDE SEQUENCE [LARGE SCALE GENOMIC DNA]</scope>
    <source>
        <strain evidence="2 3">AD002</strain>
    </source>
</reference>
<name>A0A433PQK7_9FUNG</name>
<feature type="compositionally biased region" description="Basic and acidic residues" evidence="1">
    <location>
        <begin position="60"/>
        <end position="82"/>
    </location>
</feature>
<evidence type="ECO:0000313" key="2">
    <source>
        <dbReference type="EMBL" id="RUS19785.1"/>
    </source>
</evidence>
<dbReference type="EMBL" id="RBNJ01021403">
    <property type="protein sequence ID" value="RUS19785.1"/>
    <property type="molecule type" value="Genomic_DNA"/>
</dbReference>
<feature type="compositionally biased region" description="Polar residues" evidence="1">
    <location>
        <begin position="48"/>
        <end position="59"/>
    </location>
</feature>
<evidence type="ECO:0000313" key="3">
    <source>
        <dbReference type="Proteomes" id="UP000274822"/>
    </source>
</evidence>
<feature type="non-terminal residue" evidence="2">
    <location>
        <position position="261"/>
    </location>
</feature>
<feature type="region of interest" description="Disordered" evidence="1">
    <location>
        <begin position="46"/>
        <end position="96"/>
    </location>
</feature>
<accession>A0A433PQK7</accession>
<proteinExistence type="predicted"/>
<dbReference type="Proteomes" id="UP000274822">
    <property type="component" value="Unassembled WGS sequence"/>
</dbReference>